<dbReference type="AlphaFoldDB" id="A3VKW3"/>
<protein>
    <submittedName>
        <fullName evidence="1">Uncharacterized protein</fullName>
    </submittedName>
</protein>
<dbReference type="STRING" id="314271.RB2654_22983"/>
<dbReference type="RefSeq" id="WP_008336077.1">
    <property type="nucleotide sequence ID" value="NZ_CH902581.1"/>
</dbReference>
<name>A3VKW3_9RHOB</name>
<evidence type="ECO:0000313" key="1">
    <source>
        <dbReference type="EMBL" id="EAQ11150.1"/>
    </source>
</evidence>
<reference evidence="1 2" key="1">
    <citation type="journal article" date="2010" name="J. Bacteriol.">
        <title>Genome sequences of Pelagibaca bermudensis HTCC2601T and Maritimibacter alkaliphilus HTCC2654T, the type strains of two marine Roseobacter genera.</title>
        <authorList>
            <person name="Thrash J.C."/>
            <person name="Cho J.C."/>
            <person name="Ferriera S."/>
            <person name="Johnson J."/>
            <person name="Vergin K.L."/>
            <person name="Giovannoni S.J."/>
        </authorList>
    </citation>
    <scope>NUCLEOTIDE SEQUENCE [LARGE SCALE GENOMIC DNA]</scope>
    <source>
        <strain evidence="1 2">HTCC2654</strain>
    </source>
</reference>
<keyword evidence="2" id="KW-1185">Reference proteome</keyword>
<dbReference type="OrthoDB" id="9149606at2"/>
<proteinExistence type="predicted"/>
<dbReference type="Proteomes" id="UP000002931">
    <property type="component" value="Unassembled WGS sequence"/>
</dbReference>
<gene>
    <name evidence="1" type="ORF">RB2654_22983</name>
</gene>
<dbReference type="eggNOG" id="ENOG502ZA0Q">
    <property type="taxonomic scope" value="Bacteria"/>
</dbReference>
<comment type="caution">
    <text evidence="1">The sequence shown here is derived from an EMBL/GenBank/DDBJ whole genome shotgun (WGS) entry which is preliminary data.</text>
</comment>
<sequence length="558" mass="64471">MTEKSATSFVLNHDRLASASDDYAAEPTFKACLNAHGMYETMRFVLRLSPRNHELMERIETNEFETSAAPADVVQAYSTYIHETIHWWQHVGSTSGLLFSLSYLAQCHSSMGELKEVLASVGAKKPLKGYTDQILLKEGHSAPAKLAQANTAVNNALDVEYYKYYAYEPRKHVHWMIKENHFESVGHGYFVVYHQLVGMIADTIDPEFKILPKTSKWQAEEQRLNAAQHEGFYWGSPVRLPATGLRAIYEGQARFIQLQFLHNTQQEPLSCTELRDMGYFSGIYVEAFERFLELAEAEWPEHMDDPLIGLFLLVCDLSINPTRGLPLEVTSFEDLILDVDVGVRFTRLCLSVKELPHLKRSITEYSKEEYIAVSEELTSNVGYDHPMEGLSAVLKWHENAPGLPKLMEEYRSFEYEPMNLPIRVFLSHFVALCQDKFERPEFFCWPGAYLAGDKNTRGVRDIWLRHLSLFSDRGDKDGVYPRSWPHRTEKAVMDTFHGFYGMMPLYDLTRQWLLKDGPFAFDFRWLFENYDQTQAEAWGNETFKKVYGVTLDDFEIVR</sequence>
<organism evidence="1 2">
    <name type="scientific">Maritimibacter alkaliphilus HTCC2654</name>
    <dbReference type="NCBI Taxonomy" id="314271"/>
    <lineage>
        <taxon>Bacteria</taxon>
        <taxon>Pseudomonadati</taxon>
        <taxon>Pseudomonadota</taxon>
        <taxon>Alphaproteobacteria</taxon>
        <taxon>Rhodobacterales</taxon>
        <taxon>Roseobacteraceae</taxon>
        <taxon>Maritimibacter</taxon>
    </lineage>
</organism>
<evidence type="ECO:0000313" key="2">
    <source>
        <dbReference type="Proteomes" id="UP000002931"/>
    </source>
</evidence>
<accession>A3VKW3</accession>
<dbReference type="HOGENOM" id="CLU_497605_0_0_5"/>
<dbReference type="EMBL" id="AAMT01000019">
    <property type="protein sequence ID" value="EAQ11150.1"/>
    <property type="molecule type" value="Genomic_DNA"/>
</dbReference>